<evidence type="ECO:0000313" key="2">
    <source>
        <dbReference type="Proteomes" id="UP000002066"/>
    </source>
</evidence>
<reference evidence="1 2" key="1">
    <citation type="submission" date="2011-01" db="EMBL/GenBank/DDBJ databases">
        <title>Complete sequence of chromosome of Streptomyces flavogriseus ATCC 33331.</title>
        <authorList>
            <consortium name="US DOE Joint Genome Institute"/>
            <person name="Lucas S."/>
            <person name="Copeland A."/>
            <person name="Lapidus A."/>
            <person name="Cheng J.-F."/>
            <person name="Goodwin L."/>
            <person name="Pitluck S."/>
            <person name="Davenport K."/>
            <person name="Detter J.C."/>
            <person name="Han C."/>
            <person name="Tapia R."/>
            <person name="Land M."/>
            <person name="Hauser L."/>
            <person name="Kyrpides N."/>
            <person name="Ivanova N."/>
            <person name="Ovchinnikova G."/>
            <person name="Pagani I."/>
            <person name="Brumm P."/>
            <person name="Mead D."/>
            <person name="Woyke T."/>
        </authorList>
    </citation>
    <scope>NUCLEOTIDE SEQUENCE [LARGE SCALE GENOMIC DNA]</scope>
    <source>
        <strain evidence="2">ATCC 33331 / IAF-45CD</strain>
    </source>
</reference>
<organism evidence="1 2">
    <name type="scientific">Streptomyces pratensis (strain ATCC 33331 / IAF-45CD)</name>
    <dbReference type="NCBI Taxonomy" id="591167"/>
    <lineage>
        <taxon>Bacteria</taxon>
        <taxon>Bacillati</taxon>
        <taxon>Actinomycetota</taxon>
        <taxon>Actinomycetes</taxon>
        <taxon>Kitasatosporales</taxon>
        <taxon>Streptomycetaceae</taxon>
        <taxon>Streptomyces</taxon>
    </lineage>
</organism>
<proteinExistence type="predicted"/>
<dbReference type="AlphaFoldDB" id="A0A8D3WJU2"/>
<dbReference type="Proteomes" id="UP000002066">
    <property type="component" value="Chromosome"/>
</dbReference>
<protein>
    <submittedName>
        <fullName evidence="1">Uncharacterized protein</fullName>
    </submittedName>
</protein>
<gene>
    <name evidence="1" type="ordered locus">Sfla_2387</name>
</gene>
<sequence length="178" mass="19360">MHPGPRGERDVGFWGCYLVGRSGEPLIGHPALRDARERLTLREYRADGWQVWSHPTDSSLGSMTALADAARAPVLLGFVMDGVCVAVEAAAPHSGSWYACLGRTPMAEHLGPDGPTREELFLPPEDAAARAVLWAAETGRGVREGPLLELLRIERPERSGEELFFAFLDRLGIESLSG</sequence>
<accession>A0A8D3WJU2</accession>
<dbReference type="EMBL" id="CP002475">
    <property type="protein sequence ID" value="ADW03816.1"/>
    <property type="molecule type" value="Genomic_DNA"/>
</dbReference>
<evidence type="ECO:0000313" key="1">
    <source>
        <dbReference type="EMBL" id="ADW03816.1"/>
    </source>
</evidence>
<dbReference type="KEGG" id="sfa:Sfla_2387"/>
<name>A0A8D3WJU2_STRFA</name>